<accession>A0A172QQW0</accession>
<reference evidence="1 2" key="1">
    <citation type="submission" date="2016-05" db="EMBL/GenBank/DDBJ databases">
        <title>Complete genome sequence of Corynebacterium crudilactis, a new Corynebacterium species isolated from raw cow's milk.</title>
        <authorList>
            <person name="Christian R."/>
            <person name="Zimmermann J."/>
            <person name="Lipski A."/>
            <person name="Kalinowski J."/>
        </authorList>
    </citation>
    <scope>NUCLEOTIDE SEQUENCE [LARGE SCALE GENOMIC DNA]</scope>
    <source>
        <strain evidence="1 2">JZ16</strain>
    </source>
</reference>
<name>A0A172QQW0_9CORY</name>
<sequence length="94" mass="10360">MTATAEVEGIAKDHLDRAMNDELPLFEGMSYNEDYDSTSISVSVFPTENIDFEIAQAQSMLQGVENSASSEPAQFSALVDTDGENYYTAMVFIF</sequence>
<evidence type="ECO:0000313" key="1">
    <source>
        <dbReference type="EMBL" id="ANE03062.1"/>
    </source>
</evidence>
<protein>
    <submittedName>
        <fullName evidence="1">Uncharacterized protein</fullName>
    </submittedName>
</protein>
<dbReference type="AlphaFoldDB" id="A0A172QQW0"/>
<dbReference type="EMBL" id="CP015622">
    <property type="protein sequence ID" value="ANE03062.1"/>
    <property type="molecule type" value="Genomic_DNA"/>
</dbReference>
<evidence type="ECO:0000313" key="2">
    <source>
        <dbReference type="Proteomes" id="UP000076929"/>
    </source>
</evidence>
<gene>
    <name evidence="1" type="ORF">ccrud_01760</name>
</gene>
<dbReference type="KEGG" id="ccjz:ccrud_01760"/>
<keyword evidence="2" id="KW-1185">Reference proteome</keyword>
<proteinExistence type="predicted"/>
<organism evidence="1 2">
    <name type="scientific">Corynebacterium crudilactis</name>
    <dbReference type="NCBI Taxonomy" id="1652495"/>
    <lineage>
        <taxon>Bacteria</taxon>
        <taxon>Bacillati</taxon>
        <taxon>Actinomycetota</taxon>
        <taxon>Actinomycetes</taxon>
        <taxon>Mycobacteriales</taxon>
        <taxon>Corynebacteriaceae</taxon>
        <taxon>Corynebacterium</taxon>
    </lineage>
</organism>
<dbReference type="Proteomes" id="UP000076929">
    <property type="component" value="Chromosome"/>
</dbReference>